<keyword evidence="2" id="KW-1185">Reference proteome</keyword>
<dbReference type="InParanoid" id="A0A401GAL6"/>
<dbReference type="GeneID" id="38776125"/>
<protein>
    <submittedName>
        <fullName evidence="1">Uncharacterized protein</fullName>
    </submittedName>
</protein>
<evidence type="ECO:0000313" key="2">
    <source>
        <dbReference type="Proteomes" id="UP000287166"/>
    </source>
</evidence>
<name>A0A401GAL6_9APHY</name>
<sequence>MLSHLFSNACFYAEMRRAPAPGGAITDYPVLEASTLILNFEVSSSFLPGLRWQVAQMSASIIMHLVLSP</sequence>
<dbReference type="Proteomes" id="UP000287166">
    <property type="component" value="Unassembled WGS sequence"/>
</dbReference>
<evidence type="ECO:0000313" key="1">
    <source>
        <dbReference type="EMBL" id="GBE79208.1"/>
    </source>
</evidence>
<organism evidence="1 2">
    <name type="scientific">Sparassis crispa</name>
    <dbReference type="NCBI Taxonomy" id="139825"/>
    <lineage>
        <taxon>Eukaryota</taxon>
        <taxon>Fungi</taxon>
        <taxon>Dikarya</taxon>
        <taxon>Basidiomycota</taxon>
        <taxon>Agaricomycotina</taxon>
        <taxon>Agaricomycetes</taxon>
        <taxon>Polyporales</taxon>
        <taxon>Sparassidaceae</taxon>
        <taxon>Sparassis</taxon>
    </lineage>
</organism>
<gene>
    <name evidence="1" type="ORF">SCP_0204050</name>
</gene>
<proteinExistence type="predicted"/>
<dbReference type="AlphaFoldDB" id="A0A401GAL6"/>
<dbReference type="EMBL" id="BFAD01000002">
    <property type="protein sequence ID" value="GBE79208.1"/>
    <property type="molecule type" value="Genomic_DNA"/>
</dbReference>
<accession>A0A401GAL6</accession>
<comment type="caution">
    <text evidence="1">The sequence shown here is derived from an EMBL/GenBank/DDBJ whole genome shotgun (WGS) entry which is preliminary data.</text>
</comment>
<reference evidence="1 2" key="1">
    <citation type="journal article" date="2018" name="Sci. Rep.">
        <title>Genome sequence of the cauliflower mushroom Sparassis crispa (Hanabiratake) and its association with beneficial usage.</title>
        <authorList>
            <person name="Kiyama R."/>
            <person name="Furutani Y."/>
            <person name="Kawaguchi K."/>
            <person name="Nakanishi T."/>
        </authorList>
    </citation>
    <scope>NUCLEOTIDE SEQUENCE [LARGE SCALE GENOMIC DNA]</scope>
</reference>
<dbReference type="RefSeq" id="XP_027610121.1">
    <property type="nucleotide sequence ID" value="XM_027754320.1"/>
</dbReference>